<feature type="region of interest" description="Disordered" evidence="1">
    <location>
        <begin position="65"/>
        <end position="88"/>
    </location>
</feature>
<comment type="caution">
    <text evidence="3">The sequence shown here is derived from an EMBL/GenBank/DDBJ whole genome shotgun (WGS) entry which is preliminary data.</text>
</comment>
<dbReference type="OrthoDB" id="428838at2759"/>
<reference evidence="3" key="1">
    <citation type="submission" date="2021-02" db="EMBL/GenBank/DDBJ databases">
        <authorList>
            <person name="Dougan E. K."/>
            <person name="Rhodes N."/>
            <person name="Thang M."/>
            <person name="Chan C."/>
        </authorList>
    </citation>
    <scope>NUCLEOTIDE SEQUENCE</scope>
</reference>
<evidence type="ECO:0000256" key="2">
    <source>
        <dbReference type="SAM" id="SignalP"/>
    </source>
</evidence>
<accession>A0A812VZR3</accession>
<dbReference type="AlphaFoldDB" id="A0A812VZR3"/>
<dbReference type="Proteomes" id="UP000649617">
    <property type="component" value="Unassembled WGS sequence"/>
</dbReference>
<proteinExistence type="predicted"/>
<feature type="chain" id="PRO_5032739960" evidence="2">
    <location>
        <begin position="21"/>
        <end position="172"/>
    </location>
</feature>
<protein>
    <submittedName>
        <fullName evidence="3">Uncharacterized protein</fullName>
    </submittedName>
</protein>
<sequence>MARLPAMLAIFALMTRCGLNVPLFTVVRHARLTPSQEARNMVGQGASLDAILEVTDYVARMREEQGAGKGAGGTGKGAGGTGKGAGGTGAGKGNTLSGAYEKLKTKLVAGKGMTAKPRDVVNDLKVLIHQLSTVIHYPKLVSRGFVCGGHPPLGIAVAMAVCYLQVWVNSNL</sequence>
<feature type="compositionally biased region" description="Gly residues" evidence="1">
    <location>
        <begin position="67"/>
        <end position="88"/>
    </location>
</feature>
<organism evidence="3 4">
    <name type="scientific">Symbiodinium pilosum</name>
    <name type="common">Dinoflagellate</name>
    <dbReference type="NCBI Taxonomy" id="2952"/>
    <lineage>
        <taxon>Eukaryota</taxon>
        <taxon>Sar</taxon>
        <taxon>Alveolata</taxon>
        <taxon>Dinophyceae</taxon>
        <taxon>Suessiales</taxon>
        <taxon>Symbiodiniaceae</taxon>
        <taxon>Symbiodinium</taxon>
    </lineage>
</organism>
<feature type="signal peptide" evidence="2">
    <location>
        <begin position="1"/>
        <end position="20"/>
    </location>
</feature>
<evidence type="ECO:0000313" key="3">
    <source>
        <dbReference type="EMBL" id="CAE7651446.1"/>
    </source>
</evidence>
<keyword evidence="2" id="KW-0732">Signal</keyword>
<dbReference type="EMBL" id="CAJNIZ010043151">
    <property type="protein sequence ID" value="CAE7651446.1"/>
    <property type="molecule type" value="Genomic_DNA"/>
</dbReference>
<gene>
    <name evidence="3" type="ORF">SPIL2461_LOCUS17401</name>
</gene>
<name>A0A812VZR3_SYMPI</name>
<evidence type="ECO:0000256" key="1">
    <source>
        <dbReference type="SAM" id="MobiDB-lite"/>
    </source>
</evidence>
<keyword evidence="4" id="KW-1185">Reference proteome</keyword>
<evidence type="ECO:0000313" key="4">
    <source>
        <dbReference type="Proteomes" id="UP000649617"/>
    </source>
</evidence>